<dbReference type="AlphaFoldDB" id="A0A8S8XK02"/>
<organism evidence="2 3">
    <name type="scientific">Roseiterribacter gracilis</name>
    <dbReference type="NCBI Taxonomy" id="2812848"/>
    <lineage>
        <taxon>Bacteria</taxon>
        <taxon>Pseudomonadati</taxon>
        <taxon>Pseudomonadota</taxon>
        <taxon>Alphaproteobacteria</taxon>
        <taxon>Rhodospirillales</taxon>
        <taxon>Roseiterribacteraceae</taxon>
        <taxon>Roseiterribacter</taxon>
    </lineage>
</organism>
<dbReference type="Proteomes" id="UP000681075">
    <property type="component" value="Unassembled WGS sequence"/>
</dbReference>
<feature type="transmembrane region" description="Helical" evidence="1">
    <location>
        <begin position="195"/>
        <end position="219"/>
    </location>
</feature>
<comment type="caution">
    <text evidence="2">The sequence shown here is derived from an EMBL/GenBank/DDBJ whole genome shotgun (WGS) entry which is preliminary data.</text>
</comment>
<proteinExistence type="predicted"/>
<dbReference type="Pfam" id="PF03929">
    <property type="entry name" value="PepSY_TM"/>
    <property type="match status" value="1"/>
</dbReference>
<feature type="transmembrane region" description="Helical" evidence="1">
    <location>
        <begin position="337"/>
        <end position="362"/>
    </location>
</feature>
<accession>A0A8S8XK02</accession>
<dbReference type="InterPro" id="IPR005625">
    <property type="entry name" value="PepSY-ass_TM"/>
</dbReference>
<feature type="transmembrane region" description="Helical" evidence="1">
    <location>
        <begin position="12"/>
        <end position="36"/>
    </location>
</feature>
<evidence type="ECO:0000256" key="1">
    <source>
        <dbReference type="SAM" id="Phobius"/>
    </source>
</evidence>
<keyword evidence="3" id="KW-1185">Reference proteome</keyword>
<reference evidence="2" key="1">
    <citation type="submission" date="2021-02" db="EMBL/GenBank/DDBJ databases">
        <title>Genome sequence of Rhodospirillales sp. strain TMPK1 isolated from soil.</title>
        <authorList>
            <person name="Nakai R."/>
            <person name="Kusada H."/>
            <person name="Tamaki H."/>
        </authorList>
    </citation>
    <scope>NUCLEOTIDE SEQUENCE</scope>
    <source>
        <strain evidence="2">TMPK1</strain>
    </source>
</reference>
<feature type="transmembrane region" description="Helical" evidence="1">
    <location>
        <begin position="150"/>
        <end position="171"/>
    </location>
</feature>
<dbReference type="PANTHER" id="PTHR34219">
    <property type="entry name" value="IRON-REGULATED INNER MEMBRANE PROTEIN-RELATED"/>
    <property type="match status" value="1"/>
</dbReference>
<protein>
    <submittedName>
        <fullName evidence="2">Membrane protein</fullName>
    </submittedName>
</protein>
<dbReference type="RefSeq" id="WP_420244458.1">
    <property type="nucleotide sequence ID" value="NZ_BOPV01000001.1"/>
</dbReference>
<keyword evidence="1" id="KW-0812">Transmembrane</keyword>
<name>A0A8S8XK02_9PROT</name>
<keyword evidence="1" id="KW-0472">Membrane</keyword>
<evidence type="ECO:0000313" key="3">
    <source>
        <dbReference type="Proteomes" id="UP000681075"/>
    </source>
</evidence>
<dbReference type="EMBL" id="BOPV01000001">
    <property type="protein sequence ID" value="GIL41110.1"/>
    <property type="molecule type" value="Genomic_DNA"/>
</dbReference>
<keyword evidence="1" id="KW-1133">Transmembrane helix</keyword>
<evidence type="ECO:0000313" key="2">
    <source>
        <dbReference type="EMBL" id="GIL41110.1"/>
    </source>
</evidence>
<gene>
    <name evidence="2" type="ORF">TMPK1_33470</name>
</gene>
<dbReference type="PANTHER" id="PTHR34219:SF3">
    <property type="entry name" value="BLL7967 PROTEIN"/>
    <property type="match status" value="1"/>
</dbReference>
<sequence length="382" mass="40931">MKIRVRPLLATIHLWTGIALCLPLVLLGITGALLVYDHDIEALFGDSPPQIARSNVAFVPVEAQIAAAKTANTDASLIPVAYTPPQVPGDVARVRFGQVGRGGPPVGAVIFVDPTNATVLGMQNTGAGWMRTVHVMHGSLGMRDRTGREIVGWFGVAMLFLGVSGVVMWWPRPGRWAAAFKVSSKARGQRLHRELHGAVGIWSLLVFIIVSFSGTYIVFPETLGTVFGGAPTNAPPPKVEAARDATMLPLDASIEAARAVVGSDIIRLVGPAARRDQPVRVQLARAGDKEGAPTISVFVDPFTARVLDVRDPNQQSTGRIVQAWQRAIHAGRGLGPIWQAAVFISGLLPPLFAITGISMWLLRRRARRATDERVRAALATSS</sequence>